<proteinExistence type="predicted"/>
<dbReference type="PANTHER" id="PTHR44936">
    <property type="entry name" value="SENSOR PROTEIN CREC"/>
    <property type="match status" value="1"/>
</dbReference>
<evidence type="ECO:0000256" key="4">
    <source>
        <dbReference type="ARBA" id="ARBA00022475"/>
    </source>
</evidence>
<keyword evidence="10 18" id="KW-0418">Kinase</keyword>
<evidence type="ECO:0000256" key="7">
    <source>
        <dbReference type="ARBA" id="ARBA00022679"/>
    </source>
</evidence>
<protein>
    <recommendedName>
        <fullName evidence="3">histidine kinase</fullName>
        <ecNumber evidence="3">2.7.13.3</ecNumber>
    </recommendedName>
</protein>
<evidence type="ECO:0000256" key="6">
    <source>
        <dbReference type="ARBA" id="ARBA00022553"/>
    </source>
</evidence>
<dbReference type="GO" id="GO:0005886">
    <property type="term" value="C:plasma membrane"/>
    <property type="evidence" value="ECO:0007669"/>
    <property type="project" value="UniProtKB-SubCell"/>
</dbReference>
<dbReference type="PROSITE" id="PS50885">
    <property type="entry name" value="HAMP"/>
    <property type="match status" value="1"/>
</dbReference>
<dbReference type="RefSeq" id="WP_188394690.1">
    <property type="nucleotide sequence ID" value="NZ_BMCG01000001.1"/>
</dbReference>
<evidence type="ECO:0000259" key="17">
    <source>
        <dbReference type="PROSITE" id="PS50885"/>
    </source>
</evidence>
<keyword evidence="7" id="KW-0808">Transferase</keyword>
<keyword evidence="9" id="KW-0547">Nucleotide-binding</keyword>
<dbReference type="PROSITE" id="PS50109">
    <property type="entry name" value="HIS_KIN"/>
    <property type="match status" value="1"/>
</dbReference>
<evidence type="ECO:0000259" key="16">
    <source>
        <dbReference type="PROSITE" id="PS50109"/>
    </source>
</evidence>
<gene>
    <name evidence="18" type="ORF">GCM10007205_06210</name>
</gene>
<feature type="domain" description="Histidine kinase" evidence="16">
    <location>
        <begin position="264"/>
        <end position="462"/>
    </location>
</feature>
<reference evidence="18" key="2">
    <citation type="submission" date="2020-09" db="EMBL/GenBank/DDBJ databases">
        <authorList>
            <person name="Sun Q."/>
            <person name="Sedlacek I."/>
        </authorList>
    </citation>
    <scope>NUCLEOTIDE SEQUENCE</scope>
    <source>
        <strain evidence="18">CCM 7086</strain>
    </source>
</reference>
<dbReference type="InterPro" id="IPR036890">
    <property type="entry name" value="HATPase_C_sf"/>
</dbReference>
<evidence type="ECO:0000256" key="13">
    <source>
        <dbReference type="ARBA" id="ARBA00023012"/>
    </source>
</evidence>
<dbReference type="InterPro" id="IPR005467">
    <property type="entry name" value="His_kinase_dom"/>
</dbReference>
<accession>A0A8J2UP80</accession>
<dbReference type="GO" id="GO:0000155">
    <property type="term" value="F:phosphorelay sensor kinase activity"/>
    <property type="evidence" value="ECO:0007669"/>
    <property type="project" value="InterPro"/>
</dbReference>
<dbReference type="EC" id="2.7.13.3" evidence="3"/>
<dbReference type="InterPro" id="IPR036097">
    <property type="entry name" value="HisK_dim/P_sf"/>
</dbReference>
<dbReference type="Pfam" id="PF00672">
    <property type="entry name" value="HAMP"/>
    <property type="match status" value="1"/>
</dbReference>
<dbReference type="SMART" id="SM00388">
    <property type="entry name" value="HisKA"/>
    <property type="match status" value="1"/>
</dbReference>
<evidence type="ECO:0000256" key="11">
    <source>
        <dbReference type="ARBA" id="ARBA00022840"/>
    </source>
</evidence>
<dbReference type="EMBL" id="BMCG01000001">
    <property type="protein sequence ID" value="GGB99643.1"/>
    <property type="molecule type" value="Genomic_DNA"/>
</dbReference>
<reference evidence="18" key="1">
    <citation type="journal article" date="2014" name="Int. J. Syst. Evol. Microbiol.">
        <title>Complete genome sequence of Corynebacterium casei LMG S-19264T (=DSM 44701T), isolated from a smear-ripened cheese.</title>
        <authorList>
            <consortium name="US DOE Joint Genome Institute (JGI-PGF)"/>
            <person name="Walter F."/>
            <person name="Albersmeier A."/>
            <person name="Kalinowski J."/>
            <person name="Ruckert C."/>
        </authorList>
    </citation>
    <scope>NUCLEOTIDE SEQUENCE</scope>
    <source>
        <strain evidence="18">CCM 7086</strain>
    </source>
</reference>
<evidence type="ECO:0000313" key="19">
    <source>
        <dbReference type="Proteomes" id="UP000620266"/>
    </source>
</evidence>
<dbReference type="InterPro" id="IPR003660">
    <property type="entry name" value="HAMP_dom"/>
</dbReference>
<keyword evidence="11" id="KW-0067">ATP-binding</keyword>
<keyword evidence="5" id="KW-0997">Cell inner membrane</keyword>
<evidence type="ECO:0000256" key="12">
    <source>
        <dbReference type="ARBA" id="ARBA00022989"/>
    </source>
</evidence>
<evidence type="ECO:0000256" key="10">
    <source>
        <dbReference type="ARBA" id="ARBA00022777"/>
    </source>
</evidence>
<dbReference type="InterPro" id="IPR050980">
    <property type="entry name" value="2C_sensor_his_kinase"/>
</dbReference>
<keyword evidence="4" id="KW-1003">Cell membrane</keyword>
<dbReference type="InterPro" id="IPR003661">
    <property type="entry name" value="HisK_dim/P_dom"/>
</dbReference>
<dbReference type="Gene3D" id="1.10.287.130">
    <property type="match status" value="1"/>
</dbReference>
<sequence length="464" mass="52075">MKRLWPRSLTGRLVIIMVIGMLAAQFLTGTIWFDMRYGKAMEVPTRLVASELAMRIRLLQAAPPDQRSAILQSLNEPRFSMREIAQPTERLPALETHHAAITQMFDHVLEQQVGQPLQTRFLKAELQTDQGGKNDFLSLFRDNFPSGHFVLQVELPDRRWLQIDAQEGQAGLSMAPMTALYDYLMRIYVLRIVAIVLIALVVVRLVMQPLKKLANAAERLGENIHSPPLDVTGPVEVRQAAQAFNMMQRKLIDSIAERTRFLAAVSHDLRSPITRMKLRTEMLGDEAAREKFRKDLDEMEAMVTSTLHFVRNIDSDEQLRSVDIDTLLDSLRLDAEEIGAHVVVVGSAAPIPGYARSLRRCLQNLLENAIRYGEQARIDVIDNAENLRIVISDRGPGIPPDMLEQVMEPFMRVEGSRNPKTGGFGLGLSIARTVAQAHHGALTLRNREGGGLDAILDLPRRSHG</sequence>
<evidence type="ECO:0000256" key="15">
    <source>
        <dbReference type="SAM" id="Phobius"/>
    </source>
</evidence>
<keyword evidence="6" id="KW-0597">Phosphoprotein</keyword>
<dbReference type="PANTHER" id="PTHR44936:SF5">
    <property type="entry name" value="SENSOR HISTIDINE KINASE ENVZ"/>
    <property type="match status" value="1"/>
</dbReference>
<evidence type="ECO:0000256" key="2">
    <source>
        <dbReference type="ARBA" id="ARBA00004429"/>
    </source>
</evidence>
<dbReference type="SUPFAM" id="SSF55874">
    <property type="entry name" value="ATPase domain of HSP90 chaperone/DNA topoisomerase II/histidine kinase"/>
    <property type="match status" value="1"/>
</dbReference>
<dbReference type="Gene3D" id="3.30.565.10">
    <property type="entry name" value="Histidine kinase-like ATPase, C-terminal domain"/>
    <property type="match status" value="1"/>
</dbReference>
<keyword evidence="12 15" id="KW-1133">Transmembrane helix</keyword>
<dbReference type="CDD" id="cd06225">
    <property type="entry name" value="HAMP"/>
    <property type="match status" value="1"/>
</dbReference>
<dbReference type="InterPro" id="IPR003594">
    <property type="entry name" value="HATPase_dom"/>
</dbReference>
<name>A0A8J2UP80_9BURK</name>
<dbReference type="SMART" id="SM00304">
    <property type="entry name" value="HAMP"/>
    <property type="match status" value="1"/>
</dbReference>
<dbReference type="GO" id="GO:0005524">
    <property type="term" value="F:ATP binding"/>
    <property type="evidence" value="ECO:0007669"/>
    <property type="project" value="UniProtKB-KW"/>
</dbReference>
<dbReference type="CDD" id="cd00082">
    <property type="entry name" value="HisKA"/>
    <property type="match status" value="1"/>
</dbReference>
<keyword evidence="19" id="KW-1185">Reference proteome</keyword>
<keyword evidence="14 15" id="KW-0472">Membrane</keyword>
<dbReference type="InterPro" id="IPR004358">
    <property type="entry name" value="Sig_transdc_His_kin-like_C"/>
</dbReference>
<keyword evidence="8 15" id="KW-0812">Transmembrane</keyword>
<dbReference type="Pfam" id="PF02518">
    <property type="entry name" value="HATPase_c"/>
    <property type="match status" value="1"/>
</dbReference>
<comment type="subcellular location">
    <subcellularLocation>
        <location evidence="2">Cell inner membrane</location>
        <topology evidence="2">Multi-pass membrane protein</topology>
    </subcellularLocation>
</comment>
<dbReference type="Pfam" id="PF00512">
    <property type="entry name" value="HisKA"/>
    <property type="match status" value="1"/>
</dbReference>
<dbReference type="SUPFAM" id="SSF47384">
    <property type="entry name" value="Homodimeric domain of signal transducing histidine kinase"/>
    <property type="match status" value="1"/>
</dbReference>
<dbReference type="Proteomes" id="UP000620266">
    <property type="component" value="Unassembled WGS sequence"/>
</dbReference>
<comment type="caution">
    <text evidence="18">The sequence shown here is derived from an EMBL/GenBank/DDBJ whole genome shotgun (WGS) entry which is preliminary data.</text>
</comment>
<comment type="catalytic activity">
    <reaction evidence="1">
        <text>ATP + protein L-histidine = ADP + protein N-phospho-L-histidine.</text>
        <dbReference type="EC" id="2.7.13.3"/>
    </reaction>
</comment>
<evidence type="ECO:0000256" key="1">
    <source>
        <dbReference type="ARBA" id="ARBA00000085"/>
    </source>
</evidence>
<organism evidence="18 19">
    <name type="scientific">Oxalicibacterium flavum</name>
    <dbReference type="NCBI Taxonomy" id="179467"/>
    <lineage>
        <taxon>Bacteria</taxon>
        <taxon>Pseudomonadati</taxon>
        <taxon>Pseudomonadota</taxon>
        <taxon>Betaproteobacteria</taxon>
        <taxon>Burkholderiales</taxon>
        <taxon>Oxalobacteraceae</taxon>
        <taxon>Oxalicibacterium</taxon>
    </lineage>
</organism>
<evidence type="ECO:0000256" key="3">
    <source>
        <dbReference type="ARBA" id="ARBA00012438"/>
    </source>
</evidence>
<evidence type="ECO:0000256" key="9">
    <source>
        <dbReference type="ARBA" id="ARBA00022741"/>
    </source>
</evidence>
<evidence type="ECO:0000256" key="8">
    <source>
        <dbReference type="ARBA" id="ARBA00022692"/>
    </source>
</evidence>
<dbReference type="SMART" id="SM00387">
    <property type="entry name" value="HATPase_c"/>
    <property type="match status" value="1"/>
</dbReference>
<feature type="transmembrane region" description="Helical" evidence="15">
    <location>
        <begin position="183"/>
        <end position="203"/>
    </location>
</feature>
<evidence type="ECO:0000313" key="18">
    <source>
        <dbReference type="EMBL" id="GGB99643.1"/>
    </source>
</evidence>
<keyword evidence="13" id="KW-0902">Two-component regulatory system</keyword>
<evidence type="ECO:0000256" key="5">
    <source>
        <dbReference type="ARBA" id="ARBA00022519"/>
    </source>
</evidence>
<evidence type="ECO:0000256" key="14">
    <source>
        <dbReference type="ARBA" id="ARBA00023136"/>
    </source>
</evidence>
<feature type="domain" description="HAMP" evidence="17">
    <location>
        <begin position="204"/>
        <end position="256"/>
    </location>
</feature>
<dbReference type="PRINTS" id="PR00344">
    <property type="entry name" value="BCTRLSENSOR"/>
</dbReference>
<dbReference type="AlphaFoldDB" id="A0A8J2UP80"/>
<feature type="transmembrane region" description="Helical" evidence="15">
    <location>
        <begin position="12"/>
        <end position="33"/>
    </location>
</feature>